<sequence length="139" mass="15584">MIKINDVNKVNDLKTAKTPKASGGESFSVYLKETMKPQAAPVGPGGAISVADAIFAAQMVDADEEKEVRKKLIKRGQTLLEKLEEIRDGLLMGYISRDRLIEISRLVKDNRYQSEDPRLQEILGEIELRVEVELAKLMK</sequence>
<organism evidence="1 2">
    <name type="scientific">Candidatus Scatocola faecipullorum</name>
    <dbReference type="NCBI Taxonomy" id="2840917"/>
    <lineage>
        <taxon>Bacteria</taxon>
        <taxon>Pseudomonadati</taxon>
        <taxon>Pseudomonadota</taxon>
        <taxon>Alphaproteobacteria</taxon>
        <taxon>Rhodospirillales</taxon>
        <taxon>Rhodospirillaceae</taxon>
        <taxon>Rhodospirillaceae incertae sedis</taxon>
        <taxon>Candidatus Scatocola</taxon>
    </lineage>
</organism>
<dbReference type="Pfam" id="PF10768">
    <property type="entry name" value="FliX"/>
    <property type="match status" value="1"/>
</dbReference>
<name>A0A9D1SBI3_9PROT</name>
<protein>
    <submittedName>
        <fullName evidence="1">Flagellar assembly protein FliX</fullName>
    </submittedName>
</protein>
<dbReference type="Proteomes" id="UP000824107">
    <property type="component" value="Unassembled WGS sequence"/>
</dbReference>
<dbReference type="InterPro" id="IPR019704">
    <property type="entry name" value="Flagellar_assmbl_FliX_class2"/>
</dbReference>
<evidence type="ECO:0000313" key="1">
    <source>
        <dbReference type="EMBL" id="HIU54036.1"/>
    </source>
</evidence>
<dbReference type="EMBL" id="DVNC01000054">
    <property type="protein sequence ID" value="HIU54036.1"/>
    <property type="molecule type" value="Genomic_DNA"/>
</dbReference>
<gene>
    <name evidence="1" type="ORF">IAD20_08165</name>
</gene>
<reference evidence="1" key="2">
    <citation type="journal article" date="2021" name="PeerJ">
        <title>Extensive microbial diversity within the chicken gut microbiome revealed by metagenomics and culture.</title>
        <authorList>
            <person name="Gilroy R."/>
            <person name="Ravi A."/>
            <person name="Getino M."/>
            <person name="Pursley I."/>
            <person name="Horton D.L."/>
            <person name="Alikhan N.F."/>
            <person name="Baker D."/>
            <person name="Gharbi K."/>
            <person name="Hall N."/>
            <person name="Watson M."/>
            <person name="Adriaenssens E.M."/>
            <person name="Foster-Nyarko E."/>
            <person name="Jarju S."/>
            <person name="Secka A."/>
            <person name="Antonio M."/>
            <person name="Oren A."/>
            <person name="Chaudhuri R.R."/>
            <person name="La Ragione R."/>
            <person name="Hildebrand F."/>
            <person name="Pallen M.J."/>
        </authorList>
    </citation>
    <scope>NUCLEOTIDE SEQUENCE</scope>
    <source>
        <strain evidence="1">ChiW3-316</strain>
    </source>
</reference>
<dbReference type="AlphaFoldDB" id="A0A9D1SBI3"/>
<keyword evidence="1" id="KW-0966">Cell projection</keyword>
<accession>A0A9D1SBI3</accession>
<dbReference type="GO" id="GO:0044781">
    <property type="term" value="P:bacterial-type flagellum organization"/>
    <property type="evidence" value="ECO:0007669"/>
    <property type="project" value="InterPro"/>
</dbReference>
<evidence type="ECO:0000313" key="2">
    <source>
        <dbReference type="Proteomes" id="UP000824107"/>
    </source>
</evidence>
<comment type="caution">
    <text evidence="1">The sequence shown here is derived from an EMBL/GenBank/DDBJ whole genome shotgun (WGS) entry which is preliminary data.</text>
</comment>
<keyword evidence="1" id="KW-0969">Cilium</keyword>
<proteinExistence type="predicted"/>
<keyword evidence="1" id="KW-0282">Flagellum</keyword>
<reference evidence="1" key="1">
    <citation type="submission" date="2020-10" db="EMBL/GenBank/DDBJ databases">
        <authorList>
            <person name="Gilroy R."/>
        </authorList>
    </citation>
    <scope>NUCLEOTIDE SEQUENCE</scope>
    <source>
        <strain evidence="1">ChiW3-316</strain>
    </source>
</reference>